<dbReference type="NCBIfam" id="NF004012">
    <property type="entry name" value="PRK05477.1-2"/>
    <property type="match status" value="1"/>
</dbReference>
<comment type="subunit">
    <text evidence="2">Heterotrimer of A, B and C subunits.</text>
</comment>
<dbReference type="InterPro" id="IPR018027">
    <property type="entry name" value="Asn/Gln_amidotransferase"/>
</dbReference>
<evidence type="ECO:0000256" key="9">
    <source>
        <dbReference type="ARBA" id="ARBA00047913"/>
    </source>
</evidence>
<evidence type="ECO:0000259" key="11">
    <source>
        <dbReference type="SMART" id="SM00845"/>
    </source>
</evidence>
<evidence type="ECO:0000313" key="13">
    <source>
        <dbReference type="Proteomes" id="UP001174909"/>
    </source>
</evidence>
<keyword evidence="3 10" id="KW-0436">Ligase</keyword>
<dbReference type="Pfam" id="PF02637">
    <property type="entry name" value="GatB_Yqey"/>
    <property type="match status" value="1"/>
</dbReference>
<dbReference type="Gene3D" id="1.10.150.380">
    <property type="entry name" value="GatB domain, N-terminal subdomain"/>
    <property type="match status" value="1"/>
</dbReference>
<proteinExistence type="inferred from homology"/>
<dbReference type="PANTHER" id="PTHR11659:SF0">
    <property type="entry name" value="GLUTAMYL-TRNA(GLN) AMIDOTRANSFERASE SUBUNIT B, MITOCHONDRIAL"/>
    <property type="match status" value="1"/>
</dbReference>
<dbReference type="EMBL" id="CASHTH010002276">
    <property type="protein sequence ID" value="CAI8027373.1"/>
    <property type="molecule type" value="Genomic_DNA"/>
</dbReference>
<dbReference type="GO" id="GO:0005524">
    <property type="term" value="F:ATP binding"/>
    <property type="evidence" value="ECO:0007669"/>
    <property type="project" value="UniProtKB-KW"/>
</dbReference>
<keyword evidence="4 10" id="KW-0547">Nucleotide-binding</keyword>
<comment type="caution">
    <text evidence="12">The sequence shown here is derived from an EMBL/GenBank/DDBJ whole genome shotgun (WGS) entry which is preliminary data.</text>
</comment>
<organism evidence="12 13">
    <name type="scientific">Geodia barretti</name>
    <name type="common">Barrett's horny sponge</name>
    <dbReference type="NCBI Taxonomy" id="519541"/>
    <lineage>
        <taxon>Eukaryota</taxon>
        <taxon>Metazoa</taxon>
        <taxon>Porifera</taxon>
        <taxon>Demospongiae</taxon>
        <taxon>Heteroscleromorpha</taxon>
        <taxon>Tetractinellida</taxon>
        <taxon>Astrophorina</taxon>
        <taxon>Geodiidae</taxon>
        <taxon>Geodia</taxon>
    </lineage>
</organism>
<evidence type="ECO:0000313" key="12">
    <source>
        <dbReference type="EMBL" id="CAI8027373.1"/>
    </source>
</evidence>
<dbReference type="NCBIfam" id="NF004015">
    <property type="entry name" value="PRK05477.1-5"/>
    <property type="match status" value="1"/>
</dbReference>
<dbReference type="SUPFAM" id="SSF55931">
    <property type="entry name" value="Glutamine synthetase/guanido kinase"/>
    <property type="match status" value="1"/>
</dbReference>
<dbReference type="PROSITE" id="PS01234">
    <property type="entry name" value="GATB"/>
    <property type="match status" value="1"/>
</dbReference>
<dbReference type="InterPro" id="IPR017958">
    <property type="entry name" value="Gln-tRNA_amidoTrfase_suB_CS"/>
</dbReference>
<evidence type="ECO:0000256" key="2">
    <source>
        <dbReference type="ARBA" id="ARBA00011123"/>
    </source>
</evidence>
<evidence type="ECO:0000256" key="5">
    <source>
        <dbReference type="ARBA" id="ARBA00022840"/>
    </source>
</evidence>
<dbReference type="FunFam" id="1.10.10.410:FF:000001">
    <property type="entry name" value="Aspartyl/glutamyl-tRNA(Asn/Gln) amidotransferase subunit B"/>
    <property type="match status" value="1"/>
</dbReference>
<dbReference type="InterPro" id="IPR042114">
    <property type="entry name" value="GatB_C_1"/>
</dbReference>
<dbReference type="GO" id="GO:0030956">
    <property type="term" value="C:glutamyl-tRNA(Gln) amidotransferase complex"/>
    <property type="evidence" value="ECO:0007669"/>
    <property type="project" value="UniProtKB-UniRule"/>
</dbReference>
<dbReference type="GO" id="GO:0070681">
    <property type="term" value="P:glutaminyl-tRNAGln biosynthesis via transamidation"/>
    <property type="evidence" value="ECO:0007669"/>
    <property type="project" value="UniProtKB-UniRule"/>
</dbReference>
<dbReference type="InterPro" id="IPR014746">
    <property type="entry name" value="Gln_synth/guanido_kin_cat_dom"/>
</dbReference>
<comment type="catalytic activity">
    <reaction evidence="9 10">
        <text>L-glutamyl-tRNA(Gln) + L-glutamine + ATP + H2O = L-glutaminyl-tRNA(Gln) + L-glutamate + ADP + phosphate + H(+)</text>
        <dbReference type="Rhea" id="RHEA:17521"/>
        <dbReference type="Rhea" id="RHEA-COMP:9681"/>
        <dbReference type="Rhea" id="RHEA-COMP:9684"/>
        <dbReference type="ChEBI" id="CHEBI:15377"/>
        <dbReference type="ChEBI" id="CHEBI:15378"/>
        <dbReference type="ChEBI" id="CHEBI:29985"/>
        <dbReference type="ChEBI" id="CHEBI:30616"/>
        <dbReference type="ChEBI" id="CHEBI:43474"/>
        <dbReference type="ChEBI" id="CHEBI:58359"/>
        <dbReference type="ChEBI" id="CHEBI:78520"/>
        <dbReference type="ChEBI" id="CHEBI:78521"/>
        <dbReference type="ChEBI" id="CHEBI:456216"/>
    </reaction>
</comment>
<sequence length="481" mass="53868">MAYKYETVIGLEVHAELSTNSKLFCNCEVKFGSEANTQTCPICLGMPGVLPVMNQRAVEFSIRAALGLNCKIASYSKFDRKNYFYPDLPKGYQISQYDLPLAYDGHVDYELDGETKRVRINRIHLEEDAGKLVHADVTGNPNQSYVDFNRSCVPLLEIVSEPDLRSPAEAIAYWRAVKEILEYVEISDCNMEEGSFRCDANISLRPVGSKELGTRTELKNKNSFQHVMTALEYEEKRQARILDQGGKVIQETVLFDINTGRTASMRSKEEAHDYRYFPEPDLVPFEVDAAEVERIRAALPELPAERRKRFVEEYGIPTYDAEFLTATRQMADFFDETARLSSDPKGSSNWIMGDLSGLLNNAGIEIQDAKVTPAHLSELIELIKNQTISGKIAKSVLPDVFETGKTPKQIVEEKGLSQISDASAIESIVDQVIEENPGPAQDYRDGKQKAIGFLVGQVMKATRGKANPQMVNQLLQQKLTG</sequence>
<feature type="domain" description="Asn/Gln amidotransferase" evidence="11">
    <location>
        <begin position="332"/>
        <end position="479"/>
    </location>
</feature>
<dbReference type="AlphaFoldDB" id="A0AA35SCB9"/>
<dbReference type="GO" id="GO:0032543">
    <property type="term" value="P:mitochondrial translation"/>
    <property type="evidence" value="ECO:0007669"/>
    <property type="project" value="UniProtKB-UniRule"/>
</dbReference>
<evidence type="ECO:0000256" key="1">
    <source>
        <dbReference type="ARBA" id="ARBA00005306"/>
    </source>
</evidence>
<keyword evidence="6 10" id="KW-0648">Protein biosynthesis</keyword>
<dbReference type="NCBIfam" id="TIGR00133">
    <property type="entry name" value="gatB"/>
    <property type="match status" value="1"/>
</dbReference>
<dbReference type="HAMAP" id="MF_00121">
    <property type="entry name" value="GatB"/>
    <property type="match status" value="1"/>
</dbReference>
<protein>
    <recommendedName>
        <fullName evidence="10">Glutamyl-tRNA(Gln) amidotransferase subunit B, mitochondrial</fullName>
        <shortName evidence="10">Glu-AdT subunit B</shortName>
        <ecNumber evidence="10">6.3.5.-</ecNumber>
    </recommendedName>
</protein>
<evidence type="ECO:0000256" key="6">
    <source>
        <dbReference type="ARBA" id="ARBA00022917"/>
    </source>
</evidence>
<dbReference type="Proteomes" id="UP001174909">
    <property type="component" value="Unassembled WGS sequence"/>
</dbReference>
<keyword evidence="10" id="KW-0496">Mitochondrion</keyword>
<dbReference type="GO" id="GO:0050567">
    <property type="term" value="F:glutaminyl-tRNA synthase (glutamine-hydrolyzing) activity"/>
    <property type="evidence" value="ECO:0007669"/>
    <property type="project" value="UniProtKB-UniRule"/>
</dbReference>
<evidence type="ECO:0000256" key="10">
    <source>
        <dbReference type="HAMAP-Rule" id="MF_03147"/>
    </source>
</evidence>
<dbReference type="SMART" id="SM00845">
    <property type="entry name" value="GatB_Yqey"/>
    <property type="match status" value="1"/>
</dbReference>
<name>A0AA35SCB9_GEOBA</name>
<comment type="catalytic activity">
    <reaction evidence="8">
        <text>L-aspartyl-tRNA(Asn) + L-glutamine + ATP + H2O = L-asparaginyl-tRNA(Asn) + L-glutamate + ADP + phosphate + 2 H(+)</text>
        <dbReference type="Rhea" id="RHEA:14513"/>
        <dbReference type="Rhea" id="RHEA-COMP:9674"/>
        <dbReference type="Rhea" id="RHEA-COMP:9677"/>
        <dbReference type="ChEBI" id="CHEBI:15377"/>
        <dbReference type="ChEBI" id="CHEBI:15378"/>
        <dbReference type="ChEBI" id="CHEBI:29985"/>
        <dbReference type="ChEBI" id="CHEBI:30616"/>
        <dbReference type="ChEBI" id="CHEBI:43474"/>
        <dbReference type="ChEBI" id="CHEBI:58359"/>
        <dbReference type="ChEBI" id="CHEBI:78515"/>
        <dbReference type="ChEBI" id="CHEBI:78516"/>
        <dbReference type="ChEBI" id="CHEBI:456216"/>
    </reaction>
</comment>
<dbReference type="PANTHER" id="PTHR11659">
    <property type="entry name" value="GLUTAMYL-TRNA GLN AMIDOTRANSFERASE SUBUNIT B MITOCHONDRIAL AND PROKARYOTIC PET112-RELATED"/>
    <property type="match status" value="1"/>
</dbReference>
<dbReference type="EC" id="6.3.5.-" evidence="10"/>
<comment type="function">
    <text evidence="10">Allows the formation of correctly charged Gln-tRNA(Gln) through the transamidation of misacylated Glu-tRNA(Gln) in the mitochondria. The reaction takes place in the presence of glutamine and ATP through an activated gamma-phospho-Glu-tRNA(Gln).</text>
</comment>
<dbReference type="SUPFAM" id="SSF89095">
    <property type="entry name" value="GatB/YqeY motif"/>
    <property type="match status" value="1"/>
</dbReference>
<dbReference type="InterPro" id="IPR023168">
    <property type="entry name" value="GatB_Yqey_C_2"/>
</dbReference>
<dbReference type="InterPro" id="IPR003789">
    <property type="entry name" value="Asn/Gln_tRNA_amidoTrase-B-like"/>
</dbReference>
<dbReference type="NCBIfam" id="NF004014">
    <property type="entry name" value="PRK05477.1-4"/>
    <property type="match status" value="1"/>
</dbReference>
<dbReference type="InterPro" id="IPR017959">
    <property type="entry name" value="Asn/Gln-tRNA_amidoTrfase_suB/E"/>
</dbReference>
<comment type="subcellular location">
    <subcellularLocation>
        <location evidence="10">Mitochondrion</location>
    </subcellularLocation>
</comment>
<gene>
    <name evidence="12" type="ORF">GBAR_LOCUS15668</name>
</gene>
<evidence type="ECO:0000256" key="7">
    <source>
        <dbReference type="ARBA" id="ARBA00024799"/>
    </source>
</evidence>
<evidence type="ECO:0000256" key="4">
    <source>
        <dbReference type="ARBA" id="ARBA00022741"/>
    </source>
</evidence>
<accession>A0AA35SCB9</accession>
<comment type="similarity">
    <text evidence="1 10">Belongs to the GatB/GatE family. GatB subfamily.</text>
</comment>
<dbReference type="InterPro" id="IPR004413">
    <property type="entry name" value="GatB"/>
</dbReference>
<evidence type="ECO:0000256" key="8">
    <source>
        <dbReference type="ARBA" id="ARBA00047380"/>
    </source>
</evidence>
<dbReference type="FunFam" id="1.10.150.380:FF:000001">
    <property type="entry name" value="Aspartyl/glutamyl-tRNA(Asn/Gln) amidotransferase subunit B"/>
    <property type="match status" value="1"/>
</dbReference>
<evidence type="ECO:0000256" key="3">
    <source>
        <dbReference type="ARBA" id="ARBA00022598"/>
    </source>
</evidence>
<dbReference type="InterPro" id="IPR006075">
    <property type="entry name" value="Asn/Gln-tRNA_Trfase_suB/E_cat"/>
</dbReference>
<reference evidence="12" key="1">
    <citation type="submission" date="2023-03" db="EMBL/GenBank/DDBJ databases">
        <authorList>
            <person name="Steffen K."/>
            <person name="Cardenas P."/>
        </authorList>
    </citation>
    <scope>NUCLEOTIDE SEQUENCE</scope>
</reference>
<dbReference type="GO" id="GO:0005739">
    <property type="term" value="C:mitochondrion"/>
    <property type="evidence" value="ECO:0007669"/>
    <property type="project" value="UniProtKB-SubCell"/>
</dbReference>
<comment type="subunit">
    <text evidence="10">Subunit of the heterotrimeric GatCAB amidotransferase (AdT) complex, composed of A, B and C subunits.</text>
</comment>
<dbReference type="Pfam" id="PF02934">
    <property type="entry name" value="GatB_N"/>
    <property type="match status" value="1"/>
</dbReference>
<keyword evidence="13" id="KW-1185">Reference proteome</keyword>
<keyword evidence="5 10" id="KW-0067">ATP-binding</keyword>
<dbReference type="Gene3D" id="1.10.10.410">
    <property type="match status" value="1"/>
</dbReference>
<comment type="function">
    <text evidence="7">Allows the formation of correctly charged Asn-tRNA(Asn) or Gln-tRNA(Gln) through the transamidation of misacylated Asp-tRNA(Asn) or Glu-tRNA(Gln) in organisms which lack either or both of asparaginyl-tRNA or glutaminyl-tRNA synthetases. The reaction takes place in the presence of glutamine and ATP through an activated phospho-Asp-tRNA(Asn) or phospho-Glu-tRNA(Gln).</text>
</comment>